<dbReference type="HOGENOM" id="CLU_045808_0_0_0"/>
<reference evidence="2" key="1">
    <citation type="submission" date="2006-03" db="EMBL/GenBank/DDBJ databases">
        <title>Complete genome sequence of Gemmatimonas aurantiaca T-27 that represents a novel phylum Gemmatimonadetes.</title>
        <authorList>
            <person name="Takasaki K."/>
            <person name="Ichikawa N."/>
            <person name="Miura H."/>
            <person name="Matsushita S."/>
            <person name="Watanabe Y."/>
            <person name="Oguchi A."/>
            <person name="Ankai A."/>
            <person name="Yashiro I."/>
            <person name="Takahashi M."/>
            <person name="Terui Y."/>
            <person name="Fukui S."/>
            <person name="Yokoyama H."/>
            <person name="Tanikawa S."/>
            <person name="Hanada S."/>
            <person name="Kamagata Y."/>
            <person name="Fujita N."/>
        </authorList>
    </citation>
    <scope>NUCLEOTIDE SEQUENCE [LARGE SCALE GENOMIC DNA]</scope>
    <source>
        <strain evidence="2">T-27 / DSM 14586 / JCM 11422 / NBRC 100505</strain>
    </source>
</reference>
<evidence type="ECO:0000313" key="2">
    <source>
        <dbReference type="Proteomes" id="UP000002209"/>
    </source>
</evidence>
<dbReference type="EMBL" id="AP009153">
    <property type="protein sequence ID" value="BAH40290.1"/>
    <property type="molecule type" value="Genomic_DNA"/>
</dbReference>
<dbReference type="AlphaFoldDB" id="C1ACR3"/>
<dbReference type="eggNOG" id="COG3419">
    <property type="taxonomic scope" value="Bacteria"/>
</dbReference>
<dbReference type="KEGG" id="gau:GAU_3248"/>
<dbReference type="InterPro" id="IPR008969">
    <property type="entry name" value="CarboxyPept-like_regulatory"/>
</dbReference>
<dbReference type="SUPFAM" id="SSF49478">
    <property type="entry name" value="Cna protein B-type domain"/>
    <property type="match status" value="1"/>
</dbReference>
<dbReference type="SUPFAM" id="SSF49464">
    <property type="entry name" value="Carboxypeptidase regulatory domain-like"/>
    <property type="match status" value="2"/>
</dbReference>
<dbReference type="Gene3D" id="2.60.40.1120">
    <property type="entry name" value="Carboxypeptidase-like, regulatory domain"/>
    <property type="match status" value="3"/>
</dbReference>
<proteinExistence type="predicted"/>
<gene>
    <name evidence="1" type="ordered locus">GAU_3248</name>
</gene>
<dbReference type="Proteomes" id="UP000002209">
    <property type="component" value="Chromosome"/>
</dbReference>
<evidence type="ECO:0000313" key="1">
    <source>
        <dbReference type="EMBL" id="BAH40290.1"/>
    </source>
</evidence>
<sequence length="514" mass="53575">MEGSSPAGNAMTTPLSNRLRRLVWWTGALAIPSITNAQPAVAQPTGARVAAVRGVVFDSLAGVPLGDATVQLVSADGSGAFGKTVSADRTGQFYIDSVPDGRYALGFFHPKLDSLGMEAPLRMVQVSNQQNAVVGTGIPAPKAYRAMVCGSAANPLGNAALVGFVRDATTHAPVPGATVLVSWLEMSLGGAGGTQIRTVRRTAKTSDNGWYSVCQVPSPGSIQVSARSDAGGTDTLQLEVPSSGLLRRELAVGAAHVTVVQDGASKADTSGLPPRVMQTGDGTLRGTVVGAAIGASAGRPLVGATVGMANGPQTRTDAKGEWTLSSLPRGTRALEVRAVGYYPERLAVDVVEDAPPQHVSLVTFKSVLDTMKVIASPAPLVAGGFLERRRSGLGTYITANDIAVKTAMMTSEIFRNIPGIYLEYPQSADIDGERPASSMNSPEPVVLMRSNAGTRCFPTIVYNGTLMQHLSTPDLNSFLNPKNILAIEVYRPGQAPPNFQIGLSGCGSIVLWTR</sequence>
<keyword evidence="2" id="KW-1185">Reference proteome</keyword>
<evidence type="ECO:0008006" key="3">
    <source>
        <dbReference type="Google" id="ProtNLM"/>
    </source>
</evidence>
<protein>
    <recommendedName>
        <fullName evidence="3">Carboxypeptidase regulatory-like domain-containing protein</fullName>
    </recommendedName>
</protein>
<dbReference type="Pfam" id="PF13620">
    <property type="entry name" value="CarboxypepD_reg"/>
    <property type="match status" value="1"/>
</dbReference>
<accession>C1ACR3</accession>
<organism evidence="1 2">
    <name type="scientific">Gemmatimonas aurantiaca (strain DSM 14586 / JCM 11422 / NBRC 100505 / T-27)</name>
    <dbReference type="NCBI Taxonomy" id="379066"/>
    <lineage>
        <taxon>Bacteria</taxon>
        <taxon>Pseudomonadati</taxon>
        <taxon>Gemmatimonadota</taxon>
        <taxon>Gemmatimonadia</taxon>
        <taxon>Gemmatimonadales</taxon>
        <taxon>Gemmatimonadaceae</taxon>
        <taxon>Gemmatimonas</taxon>
    </lineage>
</organism>
<name>C1ACR3_GEMAT</name>
<dbReference type="STRING" id="379066.GAU_3248"/>